<protein>
    <submittedName>
        <fullName evidence="2">Uncharacterized protein</fullName>
    </submittedName>
</protein>
<reference evidence="2 3" key="1">
    <citation type="submission" date="2024-06" db="EMBL/GenBank/DDBJ databases">
        <title>Genomic Encyclopedia of Type Strains, Phase IV (KMG-IV): sequencing the most valuable type-strain genomes for metagenomic binning, comparative biology and taxonomic classification.</title>
        <authorList>
            <person name="Goeker M."/>
        </authorList>
    </citation>
    <scope>NUCLEOTIDE SEQUENCE [LARGE SCALE GENOMIC DNA]</scope>
    <source>
        <strain evidence="2 3">DSM 29780</strain>
    </source>
</reference>
<comment type="caution">
    <text evidence="2">The sequence shown here is derived from an EMBL/GenBank/DDBJ whole genome shotgun (WGS) entry which is preliminary data.</text>
</comment>
<sequence>MLSDAIKQMRERLRDTASVEDPKGVLLTLRAFELEARNMEERIFCLTGRPHVALDGELMSSPSISPDPLKKDHANG</sequence>
<keyword evidence="3" id="KW-1185">Reference proteome</keyword>
<feature type="region of interest" description="Disordered" evidence="1">
    <location>
        <begin position="57"/>
        <end position="76"/>
    </location>
</feature>
<dbReference type="RefSeq" id="WP_354554022.1">
    <property type="nucleotide sequence ID" value="NZ_JBEPMB010000001.1"/>
</dbReference>
<dbReference type="Proteomes" id="UP001549047">
    <property type="component" value="Unassembled WGS sequence"/>
</dbReference>
<gene>
    <name evidence="2" type="ORF">ABID16_000074</name>
</gene>
<proteinExistence type="predicted"/>
<name>A0ABV2IVP2_9HYPH</name>
<dbReference type="EMBL" id="JBEPMB010000001">
    <property type="protein sequence ID" value="MET3611769.1"/>
    <property type="molecule type" value="Genomic_DNA"/>
</dbReference>
<evidence type="ECO:0000313" key="3">
    <source>
        <dbReference type="Proteomes" id="UP001549047"/>
    </source>
</evidence>
<organism evidence="2 3">
    <name type="scientific">Rhizobium aquaticum</name>
    <dbReference type="NCBI Taxonomy" id="1549636"/>
    <lineage>
        <taxon>Bacteria</taxon>
        <taxon>Pseudomonadati</taxon>
        <taxon>Pseudomonadota</taxon>
        <taxon>Alphaproteobacteria</taxon>
        <taxon>Hyphomicrobiales</taxon>
        <taxon>Rhizobiaceae</taxon>
        <taxon>Rhizobium/Agrobacterium group</taxon>
        <taxon>Rhizobium</taxon>
    </lineage>
</organism>
<evidence type="ECO:0000313" key="2">
    <source>
        <dbReference type="EMBL" id="MET3611769.1"/>
    </source>
</evidence>
<accession>A0ABV2IVP2</accession>
<evidence type="ECO:0000256" key="1">
    <source>
        <dbReference type="SAM" id="MobiDB-lite"/>
    </source>
</evidence>